<gene>
    <name evidence="2" type="ORF">UC35_16510</name>
</gene>
<evidence type="ECO:0000313" key="2">
    <source>
        <dbReference type="EMBL" id="AMO24149.1"/>
    </source>
</evidence>
<keyword evidence="1" id="KW-0732">Signal</keyword>
<sequence length="570" mass="61320">MRSMARLFPAMPALRRHAIQVAVAALCAAAGGAGAVEFDTGNEDVTVRWDNTVRYNLGYRVEGQNPAIIGNINLDDGDRNFKRHSIVTNRLDLLSEFDVVYQKKFGARVSGAGWYDQAYAGGFDNTSLATSNHIVNGQKAFGLSPYADRYYHGLSGELLDAFVFGNFDVANMPLTVRAGRHTVNWGEGLLLGGAIHGVTYGQAPLDYGKSASTPGTEAKELFMPLAQLSAQMQATPELSLAAQYYLQWASTRIMEGGTYLGPADQYFLGGEAVLQPLPNGAVLTVPRAADVKPKDRGDWGVAARWSPQWLDGTMGFYYRNFTDKLPQSVIGLNGALPANYRFTYGSDIDLYGLSLSKQIAGVSIGADLNYRKNMSLATDSLAVPATRVIAPGELVGPRGNTWHAVVNAIGTAPATPLWSSASWSAEFAWNRWDKVTSDPLNKFKGRAGNTALDAVTKDFYGIAVNFTPTWYQVFPGADLSMPLSYSVGLKGNSAVLLGGNEDAGSYSVGLALDLYSKYRFDLKYVDFFGTLIAAANGVVPAPATAVAGANGLTPLLKDRGALYFTFKTTF</sequence>
<proteinExistence type="predicted"/>
<dbReference type="Pfam" id="PF06980">
    <property type="entry name" value="DUF1302"/>
    <property type="match status" value="1"/>
</dbReference>
<dbReference type="Proteomes" id="UP000070433">
    <property type="component" value="Chromosome"/>
</dbReference>
<dbReference type="EMBL" id="CP010951">
    <property type="protein sequence ID" value="AMO24149.1"/>
    <property type="molecule type" value="Genomic_DNA"/>
</dbReference>
<accession>A0A127JW93</accession>
<evidence type="ECO:0008006" key="4">
    <source>
        <dbReference type="Google" id="ProtNLM"/>
    </source>
</evidence>
<protein>
    <recommendedName>
        <fullName evidence="4">DUF1302 domain-containing protein</fullName>
    </recommendedName>
</protein>
<dbReference type="PROSITE" id="PS00099">
    <property type="entry name" value="THIOLASE_3"/>
    <property type="match status" value="1"/>
</dbReference>
<dbReference type="OrthoDB" id="8932625at2"/>
<dbReference type="InterPro" id="IPR010727">
    <property type="entry name" value="DUF1302"/>
</dbReference>
<dbReference type="PATRIC" id="fig|94132.3.peg.3369"/>
<dbReference type="GO" id="GO:0016747">
    <property type="term" value="F:acyltransferase activity, transferring groups other than amino-acyl groups"/>
    <property type="evidence" value="ECO:0007669"/>
    <property type="project" value="InterPro"/>
</dbReference>
<feature type="signal peptide" evidence="1">
    <location>
        <begin position="1"/>
        <end position="35"/>
    </location>
</feature>
<organism evidence="2 3">
    <name type="scientific">Ramlibacter tataouinensis</name>
    <dbReference type="NCBI Taxonomy" id="94132"/>
    <lineage>
        <taxon>Bacteria</taxon>
        <taxon>Pseudomonadati</taxon>
        <taxon>Pseudomonadota</taxon>
        <taxon>Betaproteobacteria</taxon>
        <taxon>Burkholderiales</taxon>
        <taxon>Comamonadaceae</taxon>
        <taxon>Ramlibacter</taxon>
    </lineage>
</organism>
<dbReference type="AlphaFoldDB" id="A0A127JW93"/>
<feature type="chain" id="PRO_5007449782" description="DUF1302 domain-containing protein" evidence="1">
    <location>
        <begin position="36"/>
        <end position="570"/>
    </location>
</feature>
<dbReference type="InterPro" id="IPR020610">
    <property type="entry name" value="Thiolase_AS"/>
</dbReference>
<evidence type="ECO:0000313" key="3">
    <source>
        <dbReference type="Proteomes" id="UP000070433"/>
    </source>
</evidence>
<evidence type="ECO:0000256" key="1">
    <source>
        <dbReference type="SAM" id="SignalP"/>
    </source>
</evidence>
<keyword evidence="3" id="KW-1185">Reference proteome</keyword>
<name>A0A127JW93_9BURK</name>
<reference evidence="2 3" key="1">
    <citation type="journal article" date="2014" name="Int. J. Syst. Evol. Microbiol.">
        <title>Ramlibacter solisilvae sp. nov., isolated from forest soil, and emended description of the genus Ramlibacter.</title>
        <authorList>
            <person name="Lee H.J."/>
            <person name="Lee S.H."/>
            <person name="Lee S.S."/>
            <person name="Lee J.S."/>
            <person name="Kim Y."/>
            <person name="Kim S.C."/>
            <person name="Jeon C.O."/>
        </authorList>
    </citation>
    <scope>NUCLEOTIDE SEQUENCE [LARGE SCALE GENOMIC DNA]</scope>
    <source>
        <strain evidence="2 3">5-10</strain>
    </source>
</reference>